<keyword evidence="13" id="KW-1185">Reference proteome</keyword>
<comment type="caution">
    <text evidence="12">The sequence shown here is derived from an EMBL/GenBank/DDBJ whole genome shotgun (WGS) entry which is preliminary data.</text>
</comment>
<gene>
    <name evidence="12" type="ORF">R3I93_022115</name>
</gene>
<feature type="repeat" description="HEAT" evidence="9">
    <location>
        <begin position="905"/>
        <end position="943"/>
    </location>
</feature>
<evidence type="ECO:0000256" key="1">
    <source>
        <dbReference type="ARBA" id="ARBA00004123"/>
    </source>
</evidence>
<keyword evidence="3" id="KW-0813">Transport</keyword>
<dbReference type="InterPro" id="IPR011989">
    <property type="entry name" value="ARM-like"/>
</dbReference>
<dbReference type="InterPro" id="IPR001494">
    <property type="entry name" value="Importin-beta_N"/>
</dbReference>
<evidence type="ECO:0000256" key="5">
    <source>
        <dbReference type="ARBA" id="ARBA00022737"/>
    </source>
</evidence>
<dbReference type="InterPro" id="IPR016024">
    <property type="entry name" value="ARM-type_fold"/>
</dbReference>
<dbReference type="InterPro" id="IPR040122">
    <property type="entry name" value="Importin_beta"/>
</dbReference>
<dbReference type="EMBL" id="JAYKXH010000024">
    <property type="protein sequence ID" value="KAK7123906.1"/>
    <property type="molecule type" value="Genomic_DNA"/>
</dbReference>
<keyword evidence="4" id="KW-0963">Cytoplasm</keyword>
<dbReference type="GO" id="GO:0006606">
    <property type="term" value="P:protein import into nucleus"/>
    <property type="evidence" value="ECO:0007669"/>
    <property type="project" value="InterPro"/>
</dbReference>
<evidence type="ECO:0000256" key="10">
    <source>
        <dbReference type="SAM" id="MobiDB-lite"/>
    </source>
</evidence>
<dbReference type="InterPro" id="IPR058584">
    <property type="entry name" value="IMB1_TNPO1-like_TPR"/>
</dbReference>
<evidence type="ECO:0000256" key="9">
    <source>
        <dbReference type="PROSITE-ProRule" id="PRU00103"/>
    </source>
</evidence>
<evidence type="ECO:0000256" key="2">
    <source>
        <dbReference type="ARBA" id="ARBA00004496"/>
    </source>
</evidence>
<dbReference type="SMART" id="SM01349">
    <property type="entry name" value="TOG"/>
    <property type="match status" value="1"/>
</dbReference>
<dbReference type="Pfam" id="PF25780">
    <property type="entry name" value="TPR_IPO5"/>
    <property type="match status" value="1"/>
</dbReference>
<dbReference type="Gene3D" id="1.25.10.10">
    <property type="entry name" value="Leucine-rich Repeat Variant"/>
    <property type="match status" value="1"/>
</dbReference>
<protein>
    <recommendedName>
        <fullName evidence="11">Importin N-terminal domain-containing protein</fullName>
    </recommendedName>
</protein>
<comment type="subcellular location">
    <subcellularLocation>
        <location evidence="2">Cytoplasm</location>
    </subcellularLocation>
    <subcellularLocation>
        <location evidence="1">Nucleus</location>
    </subcellularLocation>
</comment>
<reference evidence="12 13" key="1">
    <citation type="submission" date="2024-02" db="EMBL/GenBank/DDBJ databases">
        <title>Chromosome-level genome assembly of the Eurasian Minnow (Phoxinus phoxinus).</title>
        <authorList>
            <person name="Oriowo T.O."/>
            <person name="Martin S."/>
            <person name="Stange M."/>
            <person name="Chrysostomakis Y."/>
            <person name="Brown T."/>
            <person name="Winkler S."/>
            <person name="Kukowka S."/>
            <person name="Myers E.W."/>
            <person name="Bohne A."/>
        </authorList>
    </citation>
    <scope>NUCLEOTIDE SEQUENCE [LARGE SCALE GENOMIC DNA]</scope>
    <source>
        <strain evidence="12">ZFMK-TIS-60720</strain>
        <tissue evidence="12">Whole Organism</tissue>
    </source>
</reference>
<organism evidence="12 13">
    <name type="scientific">Phoxinus phoxinus</name>
    <name type="common">Eurasian minnow</name>
    <dbReference type="NCBI Taxonomy" id="58324"/>
    <lineage>
        <taxon>Eukaryota</taxon>
        <taxon>Metazoa</taxon>
        <taxon>Chordata</taxon>
        <taxon>Craniata</taxon>
        <taxon>Vertebrata</taxon>
        <taxon>Euteleostomi</taxon>
        <taxon>Actinopterygii</taxon>
        <taxon>Neopterygii</taxon>
        <taxon>Teleostei</taxon>
        <taxon>Ostariophysi</taxon>
        <taxon>Cypriniformes</taxon>
        <taxon>Leuciscidae</taxon>
        <taxon>Phoxininae</taxon>
        <taxon>Phoxinus</taxon>
    </lineage>
</organism>
<dbReference type="InterPro" id="IPR021133">
    <property type="entry name" value="HEAT_type_2"/>
</dbReference>
<feature type="compositionally biased region" description="Acidic residues" evidence="10">
    <location>
        <begin position="305"/>
        <end position="320"/>
    </location>
</feature>
<evidence type="ECO:0000256" key="8">
    <source>
        <dbReference type="ARBA" id="ARBA00023242"/>
    </source>
</evidence>
<dbReference type="GO" id="GO:0031267">
    <property type="term" value="F:small GTPase binding"/>
    <property type="evidence" value="ECO:0007669"/>
    <property type="project" value="InterPro"/>
</dbReference>
<dbReference type="Pfam" id="PF03810">
    <property type="entry name" value="IBN_N"/>
    <property type="match status" value="1"/>
</dbReference>
<dbReference type="SMART" id="SM00913">
    <property type="entry name" value="IBN_N"/>
    <property type="match status" value="2"/>
</dbReference>
<proteinExistence type="predicted"/>
<evidence type="ECO:0000256" key="3">
    <source>
        <dbReference type="ARBA" id="ARBA00022448"/>
    </source>
</evidence>
<keyword evidence="8" id="KW-0539">Nucleus</keyword>
<dbReference type="InterPro" id="IPR034085">
    <property type="entry name" value="TOG"/>
</dbReference>
<keyword evidence="5" id="KW-0677">Repeat</keyword>
<dbReference type="AlphaFoldDB" id="A0AAN9C841"/>
<dbReference type="PROSITE" id="PS50077">
    <property type="entry name" value="HEAT_REPEAT"/>
    <property type="match status" value="1"/>
</dbReference>
<dbReference type="GO" id="GO:0005634">
    <property type="term" value="C:nucleus"/>
    <property type="evidence" value="ECO:0007669"/>
    <property type="project" value="UniProtKB-SubCell"/>
</dbReference>
<feature type="region of interest" description="Disordered" evidence="10">
    <location>
        <begin position="301"/>
        <end position="322"/>
    </location>
</feature>
<feature type="domain" description="Importin N-terminal" evidence="11">
    <location>
        <begin position="23"/>
        <end position="89"/>
    </location>
</feature>
<evidence type="ECO:0000259" key="11">
    <source>
        <dbReference type="PROSITE" id="PS50166"/>
    </source>
</evidence>
<keyword evidence="7" id="KW-0007">Acetylation</keyword>
<dbReference type="SUPFAM" id="SSF48371">
    <property type="entry name" value="ARM repeat"/>
    <property type="match status" value="2"/>
</dbReference>
<dbReference type="GO" id="GO:0005737">
    <property type="term" value="C:cytoplasm"/>
    <property type="evidence" value="ECO:0007669"/>
    <property type="project" value="UniProtKB-SubCell"/>
</dbReference>
<evidence type="ECO:0000256" key="4">
    <source>
        <dbReference type="ARBA" id="ARBA00022490"/>
    </source>
</evidence>
<dbReference type="PROSITE" id="PS50166">
    <property type="entry name" value="IMPORTIN_B_NT"/>
    <property type="match status" value="1"/>
</dbReference>
<feature type="region of interest" description="Disordered" evidence="10">
    <location>
        <begin position="631"/>
        <end position="657"/>
    </location>
</feature>
<dbReference type="Pfam" id="PF02985">
    <property type="entry name" value="HEAT"/>
    <property type="match status" value="1"/>
</dbReference>
<evidence type="ECO:0000313" key="12">
    <source>
        <dbReference type="EMBL" id="KAK7123906.1"/>
    </source>
</evidence>
<sequence length="1086" mass="119729">MSEELERVLVRLTEPDNAVIQQATAELKQAFKDPAIIPALCAVMTGSQNPQVRQSAAVMLRMRVRKHWKKISPDHRESLKAVVLQALQQETEHTVRHSLSQLSAVLVKHETPDRWPALLTLLNQSTKSDNPQDRQVGLLLLSKVVGSNPEPFKPHYKELLQLFGTVLQDLNNPTALYYCILTLTSITTYTGTEEMNLVRSLIPKLLIALKRLIQADQDQASEAMEVLDELMESEVSIIVPHIAEIVQFCLEISADVSLSDSLRVKALSCIAVLIRLKNKTVLKHKLLQPILQVVFPILSAAPPPGEEDPEDEEDDTEDDSENPKHFAVQVIDTMALHMPPEKLFNQLMPFTQACLSSENPYERKGGLMCMAVLAEGCADHIRTKMLSSMLQTVCSSLSDNNQVVRSAALFALGQFSEHLQPDVSKFHAELMPLLHGYLSAVNQTKIGHMTKAFYALENFLENLGQEIEPYLPTLMETMLSALNNAENFKLKELAVSAIGAIANAAKEMLLPYFPPIIESLKGFLTDTREEMRALQTQALDTLSVLARTVGKDAFSPLAAECVQLGLNLTDAVDDPDLRRCTYSLFSAVSDMSPDCLTPHLTSITTVMLLALRSTEGVTTHLEEDKQFVLLDDDDDDDEGEEGDAILDEEEESEIDESDVAGFSVENAYIDEKEDACDALGEIAFNTGVAFQPFLESSFQQVFELSDFPHEDVRRAAFGAMGQFCRAQHKVWKENPTEANHQALHKLLQVVLPCFLEAVRQDRERQVVMAVLESMNAVIKSCQGEALQAPGRLGEISNAIKDVLKKKTVCQDVGGDEADDDEQQAEYDAMLQEFAGEGIPVLASAVPAETFYPHLNDLLPLIMSKAKSSCTEADRSFSVGTIGETLHSLAGVAGGRAVAGRLSNRLLPLLVAGVRDSDAEVRNNSVYALGALAQAAGPIVASDYPMMLSLFSNLLSKESDLRVIDNLCAALCRMIMSHVEGVPLEQVFPALVARLPLKEDMEENKTIYSCLTFLYSHNPVLVVSQLMPIISAAAHLLGMKDVDNETQNSLLMLLRGLAQQHTQEFESAVMSLPDEQRNKMTMAVTQS</sequence>
<dbReference type="Pfam" id="PF25574">
    <property type="entry name" value="TPR_IMB1"/>
    <property type="match status" value="1"/>
</dbReference>
<evidence type="ECO:0000256" key="7">
    <source>
        <dbReference type="ARBA" id="ARBA00022990"/>
    </source>
</evidence>
<evidence type="ECO:0000256" key="6">
    <source>
        <dbReference type="ARBA" id="ARBA00022927"/>
    </source>
</evidence>
<dbReference type="InterPro" id="IPR057672">
    <property type="entry name" value="TPR_IPO4/5"/>
</dbReference>
<dbReference type="PANTHER" id="PTHR10527">
    <property type="entry name" value="IMPORTIN BETA"/>
    <property type="match status" value="1"/>
</dbReference>
<accession>A0AAN9C841</accession>
<evidence type="ECO:0000313" key="13">
    <source>
        <dbReference type="Proteomes" id="UP001364617"/>
    </source>
</evidence>
<dbReference type="InterPro" id="IPR000357">
    <property type="entry name" value="HEAT"/>
</dbReference>
<name>A0AAN9C841_9TELE</name>
<dbReference type="Proteomes" id="UP001364617">
    <property type="component" value="Unassembled WGS sequence"/>
</dbReference>
<keyword evidence="6" id="KW-0653">Protein transport</keyword>